<organism evidence="1 2">
    <name type="scientific">Clostridium beijerinckii</name>
    <name type="common">Clostridium MP</name>
    <dbReference type="NCBI Taxonomy" id="1520"/>
    <lineage>
        <taxon>Bacteria</taxon>
        <taxon>Bacillati</taxon>
        <taxon>Bacillota</taxon>
        <taxon>Clostridia</taxon>
        <taxon>Eubacteriales</taxon>
        <taxon>Clostridiaceae</taxon>
        <taxon>Clostridium</taxon>
    </lineage>
</organism>
<gene>
    <name evidence="1" type="ORF">DFH45_005233</name>
</gene>
<evidence type="ECO:0000313" key="1">
    <source>
        <dbReference type="EMBL" id="NRV12270.1"/>
    </source>
</evidence>
<proteinExistence type="predicted"/>
<name>A0A9Q5GPY0_CLOBE</name>
<accession>A0A9Q5GPY0</accession>
<comment type="caution">
    <text evidence="1">The sequence shown here is derived from an EMBL/GenBank/DDBJ whole genome shotgun (WGS) entry which is preliminary data.</text>
</comment>
<dbReference type="Proteomes" id="UP000821656">
    <property type="component" value="Unassembled WGS sequence"/>
</dbReference>
<reference evidence="1" key="1">
    <citation type="submission" date="2020-05" db="EMBL/GenBank/DDBJ databases">
        <title>Genomic insights into acetone-butanol-ethanol (ABE) fermentation by sequencing solventogenic clostridia strains.</title>
        <authorList>
            <person name="Brown S."/>
        </authorList>
    </citation>
    <scope>NUCLEOTIDE SEQUENCE</scope>
    <source>
        <strain evidence="1">DJ126</strain>
    </source>
</reference>
<protein>
    <submittedName>
        <fullName evidence="1">Uncharacterized protein</fullName>
    </submittedName>
</protein>
<sequence>MIDKNKIFSNLEYIESMNQHGASPNLDEYWEEIVDMLSEDIEATRKFLNDECNEHQIEYMAGYYEDISYNFQSHEFINILEELQKKYPNIDIKQDIQWAKDAIED</sequence>
<dbReference type="RefSeq" id="WP_077306330.1">
    <property type="nucleotide sequence ID" value="NZ_CP016090.1"/>
</dbReference>
<dbReference type="AlphaFoldDB" id="A0A9Q5GPY0"/>
<evidence type="ECO:0000313" key="2">
    <source>
        <dbReference type="Proteomes" id="UP000821656"/>
    </source>
</evidence>
<dbReference type="EMBL" id="JABSXK010000001">
    <property type="protein sequence ID" value="NRV12270.1"/>
    <property type="molecule type" value="Genomic_DNA"/>
</dbReference>